<evidence type="ECO:0000256" key="12">
    <source>
        <dbReference type="SAM" id="Phobius"/>
    </source>
</evidence>
<dbReference type="InterPro" id="IPR036188">
    <property type="entry name" value="FAD/NAD-bd_sf"/>
</dbReference>
<evidence type="ECO:0000256" key="3">
    <source>
        <dbReference type="ARBA" id="ARBA00004744"/>
    </source>
</evidence>
<keyword evidence="11" id="KW-0963">Cytoplasm</keyword>
<comment type="caution">
    <text evidence="14">The sequence shown here is derived from an EMBL/GenBank/DDBJ whole genome shotgun (WGS) entry which is preliminary data.</text>
</comment>
<dbReference type="GO" id="GO:0004729">
    <property type="term" value="F:oxygen-dependent protoporphyrinogen oxidase activity"/>
    <property type="evidence" value="ECO:0007669"/>
    <property type="project" value="UniProtKB-UniRule"/>
</dbReference>
<comment type="cofactor">
    <cofactor evidence="2 11">
        <name>FAD</name>
        <dbReference type="ChEBI" id="CHEBI:57692"/>
    </cofactor>
</comment>
<dbReference type="InterPro" id="IPR002937">
    <property type="entry name" value="Amino_oxidase"/>
</dbReference>
<gene>
    <name evidence="14" type="ORF">DYE48_19755</name>
</gene>
<dbReference type="SUPFAM" id="SSF51905">
    <property type="entry name" value="FAD/NAD(P)-binding domain"/>
    <property type="match status" value="1"/>
</dbReference>
<accession>A0A3E0IZE1</accession>
<dbReference type="SUPFAM" id="SSF54373">
    <property type="entry name" value="FAD-linked reductases, C-terminal domain"/>
    <property type="match status" value="1"/>
</dbReference>
<dbReference type="EMBL" id="QUAE01000031">
    <property type="protein sequence ID" value="REJ06016.1"/>
    <property type="molecule type" value="Genomic_DNA"/>
</dbReference>
<dbReference type="UniPathway" id="UPA00252"/>
<evidence type="ECO:0000256" key="7">
    <source>
        <dbReference type="ARBA" id="ARBA00022630"/>
    </source>
</evidence>
<reference evidence="14 15" key="1">
    <citation type="submission" date="2018-08" db="EMBL/GenBank/DDBJ databases">
        <title>Genome sequence of Halobacillus trueperi KCTC 3686.</title>
        <authorList>
            <person name="Cho K.H."/>
            <person name="Kwak M.-J."/>
            <person name="Kim B.-Y."/>
            <person name="Chun J."/>
        </authorList>
    </citation>
    <scope>NUCLEOTIDE SEQUENCE [LARGE SCALE GENOMIC DNA]</scope>
    <source>
        <strain evidence="14 15">KCTC 3686</strain>
    </source>
</reference>
<evidence type="ECO:0000256" key="9">
    <source>
        <dbReference type="ARBA" id="ARBA00023002"/>
    </source>
</evidence>
<name>A0A3E0IZE1_9BACI</name>
<sequence>MEERKRIVVVGGGITGLTSAYYLQKEAREKDYPLDVKLLESSDHLGGKIDTVQKDGFTIERGPDSFLARKESAGRLAREVGLGDELVPNGTGQSYILVNGKLHKMPSGSFMGIPTRVRPFLFSGLFSPVGKARAALDLVKSKKTIEGDQSLGLFFRRRLGNQVVENLIEPLLSGIYAGDIDRLSLQSTFPNFYDLEQKYGSLIKGLRQTYPMKKPKKGEKKPSMFRTLRNGLGSLVEAIDERLEPGTVQKGVKVDHIEKKANGYHLLLSDGTVKEADAVILAAPHYAVQRMLSQYDFLEPFKETNATSVANVAMAFDASAIKKDIDGTGFVVSRNSDFRITACTWTHKKWPHSTPGGKVLLRCYVGKPSDQEVVGKTDEEIEEIVLNDLNKTMNITAKPEFSIVTRWYDAMPQYTVGHKQRVNEITEQMEKDLPGVYLAGNSYRGIGLPDCIDQGEAAVQNVIDFLYH</sequence>
<keyword evidence="12" id="KW-1133">Transmembrane helix</keyword>
<dbReference type="NCBIfam" id="TIGR00562">
    <property type="entry name" value="proto_IX_ox"/>
    <property type="match status" value="1"/>
</dbReference>
<feature type="transmembrane region" description="Helical" evidence="12">
    <location>
        <begin position="7"/>
        <end position="23"/>
    </location>
</feature>
<dbReference type="GO" id="GO:0005737">
    <property type="term" value="C:cytoplasm"/>
    <property type="evidence" value="ECO:0007669"/>
    <property type="project" value="UniProtKB-SubCell"/>
</dbReference>
<evidence type="ECO:0000256" key="8">
    <source>
        <dbReference type="ARBA" id="ARBA00022827"/>
    </source>
</evidence>
<dbReference type="Gene3D" id="3.50.50.60">
    <property type="entry name" value="FAD/NAD(P)-binding domain"/>
    <property type="match status" value="1"/>
</dbReference>
<comment type="catalytic activity">
    <reaction evidence="1">
        <text>coproporphyrinogen III + 3 O2 = coproporphyrin III + 3 H2O2</text>
        <dbReference type="Rhea" id="RHEA:43436"/>
        <dbReference type="ChEBI" id="CHEBI:15379"/>
        <dbReference type="ChEBI" id="CHEBI:16240"/>
        <dbReference type="ChEBI" id="CHEBI:57309"/>
        <dbReference type="ChEBI" id="CHEBI:131725"/>
        <dbReference type="EC" id="1.3.3.15"/>
    </reaction>
    <physiologicalReaction direction="left-to-right" evidence="1">
        <dbReference type="Rhea" id="RHEA:43437"/>
    </physiologicalReaction>
</comment>
<comment type="similarity">
    <text evidence="4 11">Belongs to the protoporphyrinogen/coproporphyrinogen oxidase family. Coproporphyrinogen III oxidase subfamily.</text>
</comment>
<keyword evidence="15" id="KW-1185">Reference proteome</keyword>
<evidence type="ECO:0000259" key="13">
    <source>
        <dbReference type="Pfam" id="PF01593"/>
    </source>
</evidence>
<organism evidence="14 15">
    <name type="scientific">Halobacillus trueperi</name>
    <dbReference type="NCBI Taxonomy" id="156205"/>
    <lineage>
        <taxon>Bacteria</taxon>
        <taxon>Bacillati</taxon>
        <taxon>Bacillota</taxon>
        <taxon>Bacilli</taxon>
        <taxon>Bacillales</taxon>
        <taxon>Bacillaceae</taxon>
        <taxon>Halobacillus</taxon>
    </lineage>
</organism>
<keyword evidence="7 11" id="KW-0285">Flavoprotein</keyword>
<dbReference type="Pfam" id="PF01593">
    <property type="entry name" value="Amino_oxidase"/>
    <property type="match status" value="1"/>
</dbReference>
<dbReference type="GO" id="GO:0006783">
    <property type="term" value="P:heme biosynthetic process"/>
    <property type="evidence" value="ECO:0007669"/>
    <property type="project" value="UniProtKB-UniRule"/>
</dbReference>
<keyword evidence="12" id="KW-0812">Transmembrane</keyword>
<evidence type="ECO:0000313" key="15">
    <source>
        <dbReference type="Proteomes" id="UP000256305"/>
    </source>
</evidence>
<keyword evidence="8 11" id="KW-0274">FAD</keyword>
<feature type="domain" description="Amine oxidase" evidence="13">
    <location>
        <begin position="14"/>
        <end position="463"/>
    </location>
</feature>
<evidence type="ECO:0000256" key="4">
    <source>
        <dbReference type="ARBA" id="ARBA00008310"/>
    </source>
</evidence>
<dbReference type="InterPro" id="IPR004572">
    <property type="entry name" value="Protoporphyrinogen_oxidase"/>
</dbReference>
<keyword evidence="9 11" id="KW-0560">Oxidoreductase</keyword>
<evidence type="ECO:0000256" key="11">
    <source>
        <dbReference type="RuleBase" id="RU364052"/>
    </source>
</evidence>
<dbReference type="Gene3D" id="3.90.660.20">
    <property type="entry name" value="Protoporphyrinogen oxidase, mitochondrial, domain 2"/>
    <property type="match status" value="1"/>
</dbReference>
<evidence type="ECO:0000256" key="6">
    <source>
        <dbReference type="ARBA" id="ARBA00019046"/>
    </source>
</evidence>
<dbReference type="Gene3D" id="1.10.3110.10">
    <property type="entry name" value="protoporphyrinogen ix oxidase, domain 3"/>
    <property type="match status" value="1"/>
</dbReference>
<keyword evidence="10 11" id="KW-0350">Heme biosynthesis</keyword>
<dbReference type="RefSeq" id="WP_115825046.1">
    <property type="nucleotide sequence ID" value="NZ_QUAE01000031.1"/>
</dbReference>
<comment type="subcellular location">
    <subcellularLocation>
        <location evidence="11">Cytoplasm</location>
    </subcellularLocation>
</comment>
<dbReference type="Proteomes" id="UP000256305">
    <property type="component" value="Unassembled WGS sequence"/>
</dbReference>
<protein>
    <recommendedName>
        <fullName evidence="6 11">Coproporphyrinogen III oxidase</fullName>
        <ecNumber evidence="5 11">1.3.3.15</ecNumber>
    </recommendedName>
</protein>
<evidence type="ECO:0000256" key="1">
    <source>
        <dbReference type="ARBA" id="ARBA00001755"/>
    </source>
</evidence>
<dbReference type="NCBIfam" id="NF008845">
    <property type="entry name" value="PRK11883.1-5"/>
    <property type="match status" value="1"/>
</dbReference>
<comment type="function">
    <text evidence="11">Involved in coproporphyrin-dependent heme b biosynthesis. Catalyzes the oxidation of coproporphyrinogen III to coproporphyrin III.</text>
</comment>
<dbReference type="EC" id="1.3.3.15" evidence="5 11"/>
<evidence type="ECO:0000313" key="14">
    <source>
        <dbReference type="EMBL" id="REJ06016.1"/>
    </source>
</evidence>
<evidence type="ECO:0000256" key="10">
    <source>
        <dbReference type="ARBA" id="ARBA00023133"/>
    </source>
</evidence>
<evidence type="ECO:0000256" key="5">
    <source>
        <dbReference type="ARBA" id="ARBA00012402"/>
    </source>
</evidence>
<dbReference type="InterPro" id="IPR050464">
    <property type="entry name" value="Zeta_carotene_desat/Oxidored"/>
</dbReference>
<proteinExistence type="inferred from homology"/>
<keyword evidence="12" id="KW-0472">Membrane</keyword>
<comment type="pathway">
    <text evidence="3 11">Porphyrin-containing compound metabolism; protoheme biosynthesis.</text>
</comment>
<dbReference type="PANTHER" id="PTHR42923">
    <property type="entry name" value="PROTOPORPHYRINOGEN OXIDASE"/>
    <property type="match status" value="1"/>
</dbReference>
<dbReference type="AlphaFoldDB" id="A0A3E0IZE1"/>
<evidence type="ECO:0000256" key="2">
    <source>
        <dbReference type="ARBA" id="ARBA00001974"/>
    </source>
</evidence>
<dbReference type="PANTHER" id="PTHR42923:SF3">
    <property type="entry name" value="PROTOPORPHYRINOGEN OXIDASE"/>
    <property type="match status" value="1"/>
</dbReference>